<comment type="caution">
    <text evidence="1">The sequence shown here is derived from an EMBL/GenBank/DDBJ whole genome shotgun (WGS) entry which is preliminary data.</text>
</comment>
<dbReference type="Proteomes" id="UP001200145">
    <property type="component" value="Unassembled WGS sequence"/>
</dbReference>
<dbReference type="EMBL" id="JAKEVY010000002">
    <property type="protein sequence ID" value="MCF1714414.1"/>
    <property type="molecule type" value="Genomic_DNA"/>
</dbReference>
<keyword evidence="2" id="KW-1185">Reference proteome</keyword>
<sequence>MFFKLPARVEHCFHVLWKEVKRPQPDTKKRIQEQASRTSWKIICDWVEIQLSMILLEQALPLQVFLPYVYDPASEQTFFEKLEQSNFKLLSN</sequence>
<gene>
    <name evidence="1" type="ORF">L0U88_07220</name>
</gene>
<evidence type="ECO:0000313" key="1">
    <source>
        <dbReference type="EMBL" id="MCF1714414.1"/>
    </source>
</evidence>
<evidence type="ECO:0000313" key="2">
    <source>
        <dbReference type="Proteomes" id="UP001200145"/>
    </source>
</evidence>
<name>A0ABS9BHT7_9BACT</name>
<proteinExistence type="predicted"/>
<organism evidence="1 2">
    <name type="scientific">Flavihumibacter fluminis</name>
    <dbReference type="NCBI Taxonomy" id="2909236"/>
    <lineage>
        <taxon>Bacteria</taxon>
        <taxon>Pseudomonadati</taxon>
        <taxon>Bacteroidota</taxon>
        <taxon>Chitinophagia</taxon>
        <taxon>Chitinophagales</taxon>
        <taxon>Chitinophagaceae</taxon>
        <taxon>Flavihumibacter</taxon>
    </lineage>
</organism>
<reference evidence="1 2" key="1">
    <citation type="submission" date="2022-01" db="EMBL/GenBank/DDBJ databases">
        <title>Flavihumibacter sp. nov., isolated from sediment of a river.</title>
        <authorList>
            <person name="Liu H."/>
        </authorList>
    </citation>
    <scope>NUCLEOTIDE SEQUENCE [LARGE SCALE GENOMIC DNA]</scope>
    <source>
        <strain evidence="1 2">RY-1</strain>
    </source>
</reference>
<accession>A0ABS9BHT7</accession>
<dbReference type="RefSeq" id="WP_234865069.1">
    <property type="nucleotide sequence ID" value="NZ_JAKEVY010000002.1"/>
</dbReference>
<protein>
    <submittedName>
        <fullName evidence="1">Uncharacterized protein</fullName>
    </submittedName>
</protein>